<feature type="region of interest" description="Disordered" evidence="1">
    <location>
        <begin position="1"/>
        <end position="72"/>
    </location>
</feature>
<feature type="compositionally biased region" description="Basic and acidic residues" evidence="1">
    <location>
        <begin position="31"/>
        <end position="60"/>
    </location>
</feature>
<protein>
    <submittedName>
        <fullName evidence="2">Ken-052 protein</fullName>
    </submittedName>
</protein>
<evidence type="ECO:0000313" key="3">
    <source>
        <dbReference type="Proteomes" id="UP000601435"/>
    </source>
</evidence>
<comment type="caution">
    <text evidence="2">The sequence shown here is derived from an EMBL/GenBank/DDBJ whole genome shotgun (WGS) entry which is preliminary data.</text>
</comment>
<name>A0A812Q504_9DINO</name>
<evidence type="ECO:0000313" key="2">
    <source>
        <dbReference type="EMBL" id="CAE7356944.1"/>
    </source>
</evidence>
<gene>
    <name evidence="2" type="primary">Ken-052</name>
    <name evidence="2" type="ORF">SNEC2469_LOCUS9355</name>
</gene>
<evidence type="ECO:0000256" key="1">
    <source>
        <dbReference type="SAM" id="MobiDB-lite"/>
    </source>
</evidence>
<organism evidence="2 3">
    <name type="scientific">Symbiodinium necroappetens</name>
    <dbReference type="NCBI Taxonomy" id="1628268"/>
    <lineage>
        <taxon>Eukaryota</taxon>
        <taxon>Sar</taxon>
        <taxon>Alveolata</taxon>
        <taxon>Dinophyceae</taxon>
        <taxon>Suessiales</taxon>
        <taxon>Symbiodiniaceae</taxon>
        <taxon>Symbiodinium</taxon>
    </lineage>
</organism>
<accession>A0A812Q504</accession>
<keyword evidence="3" id="KW-1185">Reference proteome</keyword>
<dbReference type="AlphaFoldDB" id="A0A812Q504"/>
<dbReference type="OrthoDB" id="10487558at2759"/>
<dbReference type="Proteomes" id="UP000601435">
    <property type="component" value="Unassembled WGS sequence"/>
</dbReference>
<reference evidence="2" key="1">
    <citation type="submission" date="2021-02" db="EMBL/GenBank/DDBJ databases">
        <authorList>
            <person name="Dougan E. K."/>
            <person name="Rhodes N."/>
            <person name="Thang M."/>
            <person name="Chan C."/>
        </authorList>
    </citation>
    <scope>NUCLEOTIDE SEQUENCE</scope>
</reference>
<dbReference type="EMBL" id="CAJNJA010015141">
    <property type="protein sequence ID" value="CAE7356944.1"/>
    <property type="molecule type" value="Genomic_DNA"/>
</dbReference>
<proteinExistence type="predicted"/>
<sequence length="158" mass="17917">MGKFRVSKKGDNPFALPKRKVPKKQLPGESEANRRKKEDARQKEAEAKAAREKRKAEEAARPPGKKLGPGKARLEKMVQEGKVTKTDQDVEELLQCKDEVVCALADVQDEAELRKKFGPSQGTSGYGKEFFEASCYRFRYMQAKDGTPVAQIYKWPWP</sequence>